<evidence type="ECO:0000256" key="1">
    <source>
        <dbReference type="SAM" id="SignalP"/>
    </source>
</evidence>
<evidence type="ECO:0000313" key="2">
    <source>
        <dbReference type="EMBL" id="MFC3616724.1"/>
    </source>
</evidence>
<reference evidence="3" key="1">
    <citation type="journal article" date="2019" name="Int. J. Syst. Evol. Microbiol.">
        <title>The Global Catalogue of Microorganisms (GCM) 10K type strain sequencing project: providing services to taxonomists for standard genome sequencing and annotation.</title>
        <authorList>
            <consortium name="The Broad Institute Genomics Platform"/>
            <consortium name="The Broad Institute Genome Sequencing Center for Infectious Disease"/>
            <person name="Wu L."/>
            <person name="Ma J."/>
        </authorList>
    </citation>
    <scope>NUCLEOTIDE SEQUENCE [LARGE SCALE GENOMIC DNA]</scope>
    <source>
        <strain evidence="3">KCTC 42911</strain>
    </source>
</reference>
<name>A0ABV7TMG3_9RHOB</name>
<dbReference type="EMBL" id="JBHRXI010000049">
    <property type="protein sequence ID" value="MFC3616724.1"/>
    <property type="molecule type" value="Genomic_DNA"/>
</dbReference>
<dbReference type="InterPro" id="IPR019613">
    <property type="entry name" value="DUF4198"/>
</dbReference>
<keyword evidence="3" id="KW-1185">Reference proteome</keyword>
<sequence>MLTRLLSVVISASLLSGGAGAHEFWIDPERWQVESGAPLVVQLRNGEKFEGSPQVYFPNRIARFDMVTGGAATPYTGRMGDVPALEAKAPDAGLLVLVHETQPTTLTYRDWDKFVRFVEHKGHAAIAAEHVARGLPQEGFAESYSRFAKALVAVGDGAGTDAPTGMETEFVALANPYTDDVMGGMPVQLLYRGSPRADAQVEVFDRSAEGTVTVSFLTTDAEGRTLVPIARGHEYLLDSVVLRPLHDPDGPVWESLWAAMTFSVP</sequence>
<gene>
    <name evidence="2" type="ORF">ACFORG_23525</name>
</gene>
<dbReference type="Pfam" id="PF10670">
    <property type="entry name" value="DUF4198"/>
    <property type="match status" value="1"/>
</dbReference>
<feature type="chain" id="PRO_5045809359" evidence="1">
    <location>
        <begin position="22"/>
        <end position="265"/>
    </location>
</feature>
<dbReference type="RefSeq" id="WP_386738044.1">
    <property type="nucleotide sequence ID" value="NZ_JBHRXI010000049.1"/>
</dbReference>
<feature type="signal peptide" evidence="1">
    <location>
        <begin position="1"/>
        <end position="21"/>
    </location>
</feature>
<organism evidence="2 3">
    <name type="scientific">Lutimaribacter marinistellae</name>
    <dbReference type="NCBI Taxonomy" id="1820329"/>
    <lineage>
        <taxon>Bacteria</taxon>
        <taxon>Pseudomonadati</taxon>
        <taxon>Pseudomonadota</taxon>
        <taxon>Alphaproteobacteria</taxon>
        <taxon>Rhodobacterales</taxon>
        <taxon>Roseobacteraceae</taxon>
        <taxon>Lutimaribacter</taxon>
    </lineage>
</organism>
<evidence type="ECO:0000313" key="3">
    <source>
        <dbReference type="Proteomes" id="UP001595629"/>
    </source>
</evidence>
<keyword evidence="1" id="KW-0732">Signal</keyword>
<comment type="caution">
    <text evidence="2">The sequence shown here is derived from an EMBL/GenBank/DDBJ whole genome shotgun (WGS) entry which is preliminary data.</text>
</comment>
<accession>A0ABV7TMG3</accession>
<dbReference type="Proteomes" id="UP001595629">
    <property type="component" value="Unassembled WGS sequence"/>
</dbReference>
<protein>
    <submittedName>
        <fullName evidence="2">DUF4198 domain-containing protein</fullName>
    </submittedName>
</protein>
<proteinExistence type="predicted"/>